<dbReference type="InterPro" id="IPR044678">
    <property type="entry name" value="COR27/28"/>
</dbReference>
<feature type="non-terminal residue" evidence="2">
    <location>
        <position position="1"/>
    </location>
</feature>
<sequence length="172" mass="19710">ATESNPVEWTDEKHYSFLKSMESTFVDQLYKSHKTSAASSQLKVLRDGRWSTIDLKRDKSVQEVSKVPSRNPWIKHYRGSDLQPIRKFQSSSAKSPLANTQNRTRNFQLWRQDSIGSSTTETTDQNFNEEGNSDVKRTKTTTDVVSSNDQVVPSNDTVRVQVRVRVDDVIEK</sequence>
<dbReference type="EMBL" id="KI632002">
    <property type="protein sequence ID" value="EYU25427.1"/>
    <property type="molecule type" value="Genomic_DNA"/>
</dbReference>
<name>A0A022Q9T9_ERYGU</name>
<feature type="region of interest" description="Disordered" evidence="1">
    <location>
        <begin position="113"/>
        <end position="150"/>
    </location>
</feature>
<dbReference type="GO" id="GO:0009409">
    <property type="term" value="P:response to cold"/>
    <property type="evidence" value="ECO:0007669"/>
    <property type="project" value="InterPro"/>
</dbReference>
<organism evidence="2 3">
    <name type="scientific">Erythranthe guttata</name>
    <name type="common">Yellow monkey flower</name>
    <name type="synonym">Mimulus guttatus</name>
    <dbReference type="NCBI Taxonomy" id="4155"/>
    <lineage>
        <taxon>Eukaryota</taxon>
        <taxon>Viridiplantae</taxon>
        <taxon>Streptophyta</taxon>
        <taxon>Embryophyta</taxon>
        <taxon>Tracheophyta</taxon>
        <taxon>Spermatophyta</taxon>
        <taxon>Magnoliopsida</taxon>
        <taxon>eudicotyledons</taxon>
        <taxon>Gunneridae</taxon>
        <taxon>Pentapetalae</taxon>
        <taxon>asterids</taxon>
        <taxon>lamiids</taxon>
        <taxon>Lamiales</taxon>
        <taxon>Phrymaceae</taxon>
        <taxon>Erythranthe</taxon>
    </lineage>
</organism>
<evidence type="ECO:0000313" key="2">
    <source>
        <dbReference type="EMBL" id="EYU25427.1"/>
    </source>
</evidence>
<feature type="compositionally biased region" description="Polar residues" evidence="1">
    <location>
        <begin position="113"/>
        <end position="130"/>
    </location>
</feature>
<dbReference type="AlphaFoldDB" id="A0A022Q9T9"/>
<evidence type="ECO:0000313" key="3">
    <source>
        <dbReference type="Proteomes" id="UP000030748"/>
    </source>
</evidence>
<dbReference type="PANTHER" id="PTHR33676">
    <property type="entry name" value="COLD REGULATED PROTEIN 27"/>
    <property type="match status" value="1"/>
</dbReference>
<gene>
    <name evidence="2" type="ORF">MIMGU_mgv1a026239mg</name>
</gene>
<protein>
    <submittedName>
        <fullName evidence="2">Uncharacterized protein</fullName>
    </submittedName>
</protein>
<keyword evidence="3" id="KW-1185">Reference proteome</keyword>
<reference evidence="2 3" key="1">
    <citation type="journal article" date="2013" name="Proc. Natl. Acad. Sci. U.S.A.">
        <title>Fine-scale variation in meiotic recombination in Mimulus inferred from population shotgun sequencing.</title>
        <authorList>
            <person name="Hellsten U."/>
            <person name="Wright K.M."/>
            <person name="Jenkins J."/>
            <person name="Shu S."/>
            <person name="Yuan Y."/>
            <person name="Wessler S.R."/>
            <person name="Schmutz J."/>
            <person name="Willis J.H."/>
            <person name="Rokhsar D.S."/>
        </authorList>
    </citation>
    <scope>NUCLEOTIDE SEQUENCE [LARGE SCALE GENOMIC DNA]</scope>
    <source>
        <strain evidence="3">cv. DUN x IM62</strain>
    </source>
</reference>
<dbReference type="Proteomes" id="UP000030748">
    <property type="component" value="Unassembled WGS sequence"/>
</dbReference>
<dbReference type="PANTHER" id="PTHR33676:SF3">
    <property type="entry name" value="COLD-REGULATED PROTEIN 27"/>
    <property type="match status" value="1"/>
</dbReference>
<proteinExistence type="predicted"/>
<dbReference type="STRING" id="4155.A0A022Q9T9"/>
<dbReference type="GO" id="GO:0042752">
    <property type="term" value="P:regulation of circadian rhythm"/>
    <property type="evidence" value="ECO:0007669"/>
    <property type="project" value="InterPro"/>
</dbReference>
<evidence type="ECO:0000256" key="1">
    <source>
        <dbReference type="SAM" id="MobiDB-lite"/>
    </source>
</evidence>
<accession>A0A022Q9T9</accession>